<dbReference type="Proteomes" id="UP001482455">
    <property type="component" value="Unassembled WGS sequence"/>
</dbReference>
<dbReference type="EMBL" id="JBAMZL010000013">
    <property type="protein sequence ID" value="KAL0512142.1"/>
    <property type="molecule type" value="Genomic_DNA"/>
</dbReference>
<evidence type="ECO:0000313" key="3">
    <source>
        <dbReference type="Proteomes" id="UP001482455"/>
    </source>
</evidence>
<evidence type="ECO:0000256" key="1">
    <source>
        <dbReference type="SAM" id="MobiDB-lite"/>
    </source>
</evidence>
<name>A0AAW3ASU8_9TRYP</name>
<evidence type="ECO:0000313" key="2">
    <source>
        <dbReference type="EMBL" id="KAL0512142.1"/>
    </source>
</evidence>
<dbReference type="AlphaFoldDB" id="A0AAW3ASU8"/>
<protein>
    <submittedName>
        <fullName evidence="2">Uncharacterized protein</fullName>
    </submittedName>
</protein>
<proteinExistence type="predicted"/>
<sequence length="481" mass="53935">MMSIDESVDVNPLSTDLHLTPQRTVGSSRRHSFSSRCTSYSHLSSRSILENSKAYCNTEVGSIAWASASYDLPSSVKRFLWLCSASRGSAAKELRRQLLVLRDYCVQLGNKIKGKELLSQGGRHISRKEVATVDFNCCLSIIFSTSLVFTGDTENVAKGTLRSIVGKLKSAQDIGDENVFRAAIIEVVNNILLSTPLRPPAHSTVSATAMRSSGRTRLERAEQEPSLRDECLDFLTVEDGVPVLLEGMWRRWLSYFEEGYVRYVEKLLAEQQQPSAASTEVRSEDEDEGSHYGRAAAPTISAVPIFTASQSYWRLTTSAYAQFCHLLLAIFFVRTKDFSLNYLARVTKLVQYYTYQLECDEGGPIAVRAGAAGENDDGDLDEEDEYMQSEEEEEEKMRPLPIPKYGKDVIMSRFTSARSSVAEMYRRRHKCFATEELPENLRPLANTMMSAATGDLPVPMVRYSDTMDLHSLSVSRQRGYE</sequence>
<gene>
    <name evidence="2" type="ORF">Q4I30_001917</name>
</gene>
<comment type="caution">
    <text evidence="2">The sequence shown here is derived from an EMBL/GenBank/DDBJ whole genome shotgun (WGS) entry which is preliminary data.</text>
</comment>
<feature type="compositionally biased region" description="Acidic residues" evidence="1">
    <location>
        <begin position="374"/>
        <end position="394"/>
    </location>
</feature>
<keyword evidence="3" id="KW-1185">Reference proteome</keyword>
<feature type="region of interest" description="Disordered" evidence="1">
    <location>
        <begin position="371"/>
        <end position="397"/>
    </location>
</feature>
<accession>A0AAW3ASU8</accession>
<reference evidence="2 3" key="1">
    <citation type="submission" date="2024-02" db="EMBL/GenBank/DDBJ databases">
        <title>FIRST GENOME SEQUENCES OF Leishmania (Viannia) shawi, Leishmania (Viannia) lindenbergi AND Leishmania (Viannia) utingensis.</title>
        <authorList>
            <person name="Resadore F."/>
            <person name="Custodio M.G.F."/>
            <person name="Boite M.C."/>
            <person name="Cupolillo E."/>
            <person name="Ferreira G.E.M."/>
        </authorList>
    </citation>
    <scope>NUCLEOTIDE SEQUENCE [LARGE SCALE GENOMIC DNA]</scope>
    <source>
        <strain evidence="2 3">ITUB/BR/1977/M4964</strain>
    </source>
</reference>
<organism evidence="2 3">
    <name type="scientific">Leishmania utingensis</name>
    <dbReference type="NCBI Taxonomy" id="653362"/>
    <lineage>
        <taxon>Eukaryota</taxon>
        <taxon>Discoba</taxon>
        <taxon>Euglenozoa</taxon>
        <taxon>Kinetoplastea</taxon>
        <taxon>Metakinetoplastina</taxon>
        <taxon>Trypanosomatida</taxon>
        <taxon>Trypanosomatidae</taxon>
        <taxon>Leishmaniinae</taxon>
        <taxon>Leishmania</taxon>
    </lineage>
</organism>